<evidence type="ECO:0000256" key="2">
    <source>
        <dbReference type="ARBA" id="ARBA00024195"/>
    </source>
</evidence>
<dbReference type="Gene3D" id="2.40.10.10">
    <property type="entry name" value="Trypsin-like serine proteases"/>
    <property type="match status" value="2"/>
</dbReference>
<dbReference type="GO" id="GO:0004252">
    <property type="term" value="F:serine-type endopeptidase activity"/>
    <property type="evidence" value="ECO:0007669"/>
    <property type="project" value="InterPro"/>
</dbReference>
<dbReference type="PANTHER" id="PTHR24260">
    <property type="match status" value="1"/>
</dbReference>
<proteinExistence type="inferred from homology"/>
<evidence type="ECO:0000313" key="5">
    <source>
        <dbReference type="EnsemblMetazoa" id="ACUA026136-PA"/>
    </source>
</evidence>
<dbReference type="CDD" id="cd00190">
    <property type="entry name" value="Tryp_SPc"/>
    <property type="match status" value="1"/>
</dbReference>
<dbReference type="PROSITE" id="PS00135">
    <property type="entry name" value="TRYPSIN_SER"/>
    <property type="match status" value="1"/>
</dbReference>
<keyword evidence="6" id="KW-1185">Reference proteome</keyword>
<dbReference type="Proteomes" id="UP000075883">
    <property type="component" value="Unassembled WGS sequence"/>
</dbReference>
<accession>A0A182MTV4</accession>
<dbReference type="Pfam" id="PF00089">
    <property type="entry name" value="Trypsin"/>
    <property type="match status" value="2"/>
</dbReference>
<dbReference type="InterPro" id="IPR009003">
    <property type="entry name" value="Peptidase_S1_PA"/>
</dbReference>
<feature type="domain" description="Peptidase S1" evidence="4">
    <location>
        <begin position="253"/>
        <end position="430"/>
    </location>
</feature>
<sequence length="441" mass="49171">MAAIGWTRSGGGIDYLCGGSLISWSFVLTAAHCAVDANKTLCLLGSIPPDTTRMGDTNLASIEDDEFAQQVKIEQFIKHPQYRQSKHYYDIALIKLTKDVLPNVGVCIACIWREPQQPSVSQLEAVGFGALGFGGKLSPTLQKVQLRELEKTKCAERIPMNRRQLPEGLRADQMCAHSDTMDTCEGDSGGPLQTELHDVFGNVYPFVVGIVSFGTPCTEGSTGVYTRVSSYLDWIEKEINQSLSYEGCTDSSLCNGKQNPTISAEVKPKWPVNRVGLLWEEKETDVYQCGGLLIDYQYVLTSADCVTSNKGPPRFVASSPGSDRATVEDVFVHPQYKRDNSYYDIALVKLRQYANLNETKPLCPWLKNHKAEGPEGMHIQVDFGGPVLIEEAKNVYRIRGLLSRRTQGCDSNVIFTDITPHMQWMEEIMFKNLNKWLVFSD</sequence>
<evidence type="ECO:0000313" key="6">
    <source>
        <dbReference type="Proteomes" id="UP000075883"/>
    </source>
</evidence>
<dbReference type="SUPFAM" id="SSF50494">
    <property type="entry name" value="Trypsin-like serine proteases"/>
    <property type="match status" value="2"/>
</dbReference>
<dbReference type="VEuPathDB" id="VectorBase:ACUA026136"/>
<organism evidence="5 6">
    <name type="scientific">Anopheles culicifacies</name>
    <dbReference type="NCBI Taxonomy" id="139723"/>
    <lineage>
        <taxon>Eukaryota</taxon>
        <taxon>Metazoa</taxon>
        <taxon>Ecdysozoa</taxon>
        <taxon>Arthropoda</taxon>
        <taxon>Hexapoda</taxon>
        <taxon>Insecta</taxon>
        <taxon>Pterygota</taxon>
        <taxon>Neoptera</taxon>
        <taxon>Endopterygota</taxon>
        <taxon>Diptera</taxon>
        <taxon>Nematocera</taxon>
        <taxon>Culicoidea</taxon>
        <taxon>Culicidae</taxon>
        <taxon>Anophelinae</taxon>
        <taxon>Anopheles</taxon>
        <taxon>culicifacies species complex</taxon>
    </lineage>
</organism>
<dbReference type="EnsemblMetazoa" id="ACUA026136-RA">
    <property type="protein sequence ID" value="ACUA026136-PA"/>
    <property type="gene ID" value="ACUA026136"/>
</dbReference>
<protein>
    <recommendedName>
        <fullName evidence="4">Peptidase S1 domain-containing protein</fullName>
    </recommendedName>
</protein>
<dbReference type="InterPro" id="IPR018114">
    <property type="entry name" value="TRYPSIN_HIS"/>
</dbReference>
<dbReference type="AlphaFoldDB" id="A0A182MTV4"/>
<dbReference type="InterPro" id="IPR033116">
    <property type="entry name" value="TRYPSIN_SER"/>
</dbReference>
<keyword evidence="3" id="KW-0645">Protease</keyword>
<dbReference type="PROSITE" id="PS50240">
    <property type="entry name" value="TRYPSIN_DOM"/>
    <property type="match status" value="2"/>
</dbReference>
<dbReference type="PROSITE" id="PS00134">
    <property type="entry name" value="TRYPSIN_HIS"/>
    <property type="match status" value="1"/>
</dbReference>
<dbReference type="InterPro" id="IPR001314">
    <property type="entry name" value="Peptidase_S1A"/>
</dbReference>
<reference evidence="5" key="2">
    <citation type="submission" date="2020-05" db="UniProtKB">
        <authorList>
            <consortium name="EnsemblMetazoa"/>
        </authorList>
    </citation>
    <scope>IDENTIFICATION</scope>
    <source>
        <strain evidence="5">A-37</strain>
    </source>
</reference>
<evidence type="ECO:0000256" key="1">
    <source>
        <dbReference type="ARBA" id="ARBA00023157"/>
    </source>
</evidence>
<dbReference type="GO" id="GO:0006508">
    <property type="term" value="P:proteolysis"/>
    <property type="evidence" value="ECO:0007669"/>
    <property type="project" value="UniProtKB-KW"/>
</dbReference>
<dbReference type="InterPro" id="IPR043504">
    <property type="entry name" value="Peptidase_S1_PA_chymotrypsin"/>
</dbReference>
<dbReference type="SMART" id="SM00020">
    <property type="entry name" value="Tryp_SPc"/>
    <property type="match status" value="1"/>
</dbReference>
<dbReference type="STRING" id="139723.A0A182MTV4"/>
<dbReference type="PANTHER" id="PTHR24260:SF147">
    <property type="entry name" value="EG:BACR7A4.3 PROTEIN-RELATED"/>
    <property type="match status" value="1"/>
</dbReference>
<evidence type="ECO:0000259" key="4">
    <source>
        <dbReference type="PROSITE" id="PS50240"/>
    </source>
</evidence>
<evidence type="ECO:0000256" key="3">
    <source>
        <dbReference type="RuleBase" id="RU363034"/>
    </source>
</evidence>
<dbReference type="EMBL" id="AXCM01012093">
    <property type="status" value="NOT_ANNOTATED_CDS"/>
    <property type="molecule type" value="Genomic_DNA"/>
</dbReference>
<keyword evidence="1" id="KW-1015">Disulfide bond</keyword>
<name>A0A182MTV4_9DIPT</name>
<reference evidence="6" key="1">
    <citation type="submission" date="2013-09" db="EMBL/GenBank/DDBJ databases">
        <title>The Genome Sequence of Anopheles culicifacies species A.</title>
        <authorList>
            <consortium name="The Broad Institute Genomics Platform"/>
            <person name="Neafsey D.E."/>
            <person name="Besansky N."/>
            <person name="Howell P."/>
            <person name="Walton C."/>
            <person name="Young S.K."/>
            <person name="Zeng Q."/>
            <person name="Gargeya S."/>
            <person name="Fitzgerald M."/>
            <person name="Haas B."/>
            <person name="Abouelleil A."/>
            <person name="Allen A.W."/>
            <person name="Alvarado L."/>
            <person name="Arachchi H.M."/>
            <person name="Berlin A.M."/>
            <person name="Chapman S.B."/>
            <person name="Gainer-Dewar J."/>
            <person name="Goldberg J."/>
            <person name="Griggs A."/>
            <person name="Gujja S."/>
            <person name="Hansen M."/>
            <person name="Howarth C."/>
            <person name="Imamovic A."/>
            <person name="Ireland A."/>
            <person name="Larimer J."/>
            <person name="McCowan C."/>
            <person name="Murphy C."/>
            <person name="Pearson M."/>
            <person name="Poon T.W."/>
            <person name="Priest M."/>
            <person name="Roberts A."/>
            <person name="Saif S."/>
            <person name="Shea T."/>
            <person name="Sisk P."/>
            <person name="Sykes S."/>
            <person name="Wortman J."/>
            <person name="Nusbaum C."/>
            <person name="Birren B."/>
        </authorList>
    </citation>
    <scope>NUCLEOTIDE SEQUENCE [LARGE SCALE GENOMIC DNA]</scope>
    <source>
        <strain evidence="6">A-37</strain>
    </source>
</reference>
<keyword evidence="3" id="KW-0720">Serine protease</keyword>
<dbReference type="InterPro" id="IPR001254">
    <property type="entry name" value="Trypsin_dom"/>
</dbReference>
<keyword evidence="3" id="KW-0378">Hydrolase</keyword>
<dbReference type="PRINTS" id="PR00722">
    <property type="entry name" value="CHYMOTRYPSIN"/>
</dbReference>
<dbReference type="InterPro" id="IPR051333">
    <property type="entry name" value="CLIP_Serine_Protease"/>
</dbReference>
<comment type="similarity">
    <text evidence="2">Belongs to the peptidase S1 family. CLIP subfamily.</text>
</comment>
<feature type="domain" description="Peptidase S1" evidence="4">
    <location>
        <begin position="1"/>
        <end position="240"/>
    </location>
</feature>